<feature type="region of interest" description="Disordered" evidence="1">
    <location>
        <begin position="1"/>
        <end position="31"/>
    </location>
</feature>
<protein>
    <submittedName>
        <fullName evidence="2">Amidase family 12 domain protein</fullName>
        <ecNumber evidence="2">6.3.5.-</ecNumber>
    </submittedName>
</protein>
<dbReference type="AlphaFoldDB" id="X8DIX5"/>
<accession>X8DIX5</accession>
<evidence type="ECO:0000313" key="2">
    <source>
        <dbReference type="EMBL" id="EUA67683.1"/>
    </source>
</evidence>
<feature type="compositionally biased region" description="Basic and acidic residues" evidence="1">
    <location>
        <begin position="1"/>
        <end position="10"/>
    </location>
</feature>
<sequence length="257" mass="27175">MEGKGVETAREPGLGNTPEGRLESDHAIEGRRDPDRAAAIGSLCELAHTCRNRRSRTTARATRGHCRVPRIARGTVEVIVGAGLVPALRDIRLSQKQAPDALNRADTGSSRSATTSLKATTPEVTGVAATAQTSLTLYGIPYSGGRVVRLVRSSVSLLASRSTCSGSWRTNALSTGLTFSIRRSTASATSIGVMSRAAICRDSSTAGIQHRDSASDIAISPVTTSRSSHRQAVLTARATVGCTGKRPQHQRIRTCWS</sequence>
<organism evidence="2 3">
    <name type="scientific">Mycobacteroides abscessus subsp. bolletii 1513</name>
    <dbReference type="NCBI Taxonomy" id="1299321"/>
    <lineage>
        <taxon>Bacteria</taxon>
        <taxon>Bacillati</taxon>
        <taxon>Actinomycetota</taxon>
        <taxon>Actinomycetes</taxon>
        <taxon>Mycobacteriales</taxon>
        <taxon>Mycobacteriaceae</taxon>
        <taxon>Mycobacteroides</taxon>
        <taxon>Mycobacteroides abscessus</taxon>
    </lineage>
</organism>
<comment type="caution">
    <text evidence="2">The sequence shown here is derived from an EMBL/GenBank/DDBJ whole genome shotgun (WGS) entry which is preliminary data.</text>
</comment>
<dbReference type="EC" id="6.3.5.-" evidence="2"/>
<feature type="compositionally biased region" description="Polar residues" evidence="1">
    <location>
        <begin position="106"/>
        <end position="117"/>
    </location>
</feature>
<dbReference type="PATRIC" id="fig|1299321.3.peg.5307"/>
<feature type="region of interest" description="Disordered" evidence="1">
    <location>
        <begin position="98"/>
        <end position="117"/>
    </location>
</feature>
<keyword evidence="2" id="KW-0436">Ligase</keyword>
<evidence type="ECO:0000256" key="1">
    <source>
        <dbReference type="SAM" id="MobiDB-lite"/>
    </source>
</evidence>
<proteinExistence type="predicted"/>
<feature type="compositionally biased region" description="Basic and acidic residues" evidence="1">
    <location>
        <begin position="20"/>
        <end position="31"/>
    </location>
</feature>
<reference evidence="2 3" key="1">
    <citation type="submission" date="2013-12" db="EMBL/GenBank/DDBJ databases">
        <authorList>
            <person name="Zelazny A."/>
            <person name="Olivier K."/>
            <person name="Holland S."/>
            <person name="Lenaerts A."/>
            <person name="Ordway D."/>
            <person name="DeGroote M.A."/>
            <person name="Parker T."/>
            <person name="Sizemore C."/>
            <person name="Tallon L.J."/>
            <person name="Sadzewicz L.K."/>
            <person name="Sengamalay N."/>
            <person name="Fraser C.M."/>
            <person name="Hine E."/>
            <person name="Shefchek K.A."/>
            <person name="Das S.P."/>
            <person name="Tettelin H."/>
        </authorList>
    </citation>
    <scope>NUCLEOTIDE SEQUENCE [LARGE SCALE GENOMIC DNA]</scope>
    <source>
        <strain evidence="2 3">1513</strain>
    </source>
</reference>
<gene>
    <name evidence="2" type="ORF">I540_5485</name>
</gene>
<dbReference type="Proteomes" id="UP000023351">
    <property type="component" value="Unassembled WGS sequence"/>
</dbReference>
<name>X8DIX5_9MYCO</name>
<dbReference type="GO" id="GO:0016874">
    <property type="term" value="F:ligase activity"/>
    <property type="evidence" value="ECO:0007669"/>
    <property type="project" value="UniProtKB-KW"/>
</dbReference>
<dbReference type="EMBL" id="JAOJ01000003">
    <property type="protein sequence ID" value="EUA67683.1"/>
    <property type="molecule type" value="Genomic_DNA"/>
</dbReference>
<evidence type="ECO:0000313" key="3">
    <source>
        <dbReference type="Proteomes" id="UP000023351"/>
    </source>
</evidence>